<sequence length="223" mass="22712">MMAQALQALLALVLAAGLALAGRRWPRLGVLAVGAGVLAGWLWLFGGLSASPRQLPERLPPLALAMLLVAALSLRRWVPEWLLGGLGALGTGWWMGGAPRNLADLAQAAPLIVAVALYAVLALRLRGGRAMLAAALLWAGLALAGPPGPAALLALVLLGASLGALAGPRPGLAGALPFAAALAALAALPVLARGAALDWGLALLPLAALLPWPHRLTLRRPRR</sequence>
<dbReference type="Proteomes" id="UP001595420">
    <property type="component" value="Unassembled WGS sequence"/>
</dbReference>
<evidence type="ECO:0000313" key="2">
    <source>
        <dbReference type="EMBL" id="MFC3001047.1"/>
    </source>
</evidence>
<keyword evidence="3" id="KW-1185">Reference proteome</keyword>
<feature type="transmembrane region" description="Helical" evidence="1">
    <location>
        <begin position="105"/>
        <end position="123"/>
    </location>
</feature>
<dbReference type="EMBL" id="JBHRSB010000004">
    <property type="protein sequence ID" value="MFC3001047.1"/>
    <property type="molecule type" value="Genomic_DNA"/>
</dbReference>
<feature type="transmembrane region" description="Helical" evidence="1">
    <location>
        <begin position="135"/>
        <end position="160"/>
    </location>
</feature>
<feature type="transmembrane region" description="Helical" evidence="1">
    <location>
        <begin position="31"/>
        <end position="50"/>
    </location>
</feature>
<reference evidence="3" key="1">
    <citation type="journal article" date="2019" name="Int. J. Syst. Evol. Microbiol.">
        <title>The Global Catalogue of Microorganisms (GCM) 10K type strain sequencing project: providing services to taxonomists for standard genome sequencing and annotation.</title>
        <authorList>
            <consortium name="The Broad Institute Genomics Platform"/>
            <consortium name="The Broad Institute Genome Sequencing Center for Infectious Disease"/>
            <person name="Wu L."/>
            <person name="Ma J."/>
        </authorList>
    </citation>
    <scope>NUCLEOTIDE SEQUENCE [LARGE SCALE GENOMIC DNA]</scope>
    <source>
        <strain evidence="3">CGMCC 1.16855</strain>
    </source>
</reference>
<proteinExistence type="predicted"/>
<keyword evidence="1" id="KW-0812">Transmembrane</keyword>
<comment type="caution">
    <text evidence="2">The sequence shown here is derived from an EMBL/GenBank/DDBJ whole genome shotgun (WGS) entry which is preliminary data.</text>
</comment>
<dbReference type="RefSeq" id="WP_216837140.1">
    <property type="nucleotide sequence ID" value="NZ_JAFNJS010000004.1"/>
</dbReference>
<protein>
    <submittedName>
        <fullName evidence="2">Uncharacterized protein</fullName>
    </submittedName>
</protein>
<evidence type="ECO:0000256" key="1">
    <source>
        <dbReference type="SAM" id="Phobius"/>
    </source>
</evidence>
<gene>
    <name evidence="2" type="ORF">ACFOD3_14175</name>
</gene>
<evidence type="ECO:0000313" key="3">
    <source>
        <dbReference type="Proteomes" id="UP001595420"/>
    </source>
</evidence>
<keyword evidence="1" id="KW-1133">Transmembrane helix</keyword>
<feature type="transmembrane region" description="Helical" evidence="1">
    <location>
        <begin position="172"/>
        <end position="191"/>
    </location>
</feature>
<accession>A0ABV7BTY3</accession>
<name>A0ABV7BTY3_9PROT</name>
<keyword evidence="1" id="KW-0472">Membrane</keyword>
<organism evidence="2 3">
    <name type="scientific">Falsiroseomonas tokyonensis</name>
    <dbReference type="NCBI Taxonomy" id="430521"/>
    <lineage>
        <taxon>Bacteria</taxon>
        <taxon>Pseudomonadati</taxon>
        <taxon>Pseudomonadota</taxon>
        <taxon>Alphaproteobacteria</taxon>
        <taxon>Acetobacterales</taxon>
        <taxon>Roseomonadaceae</taxon>
        <taxon>Falsiroseomonas</taxon>
    </lineage>
</organism>